<dbReference type="Proteomes" id="UP000719412">
    <property type="component" value="Unassembled WGS sequence"/>
</dbReference>
<comment type="caution">
    <text evidence="2">The sequence shown here is derived from an EMBL/GenBank/DDBJ whole genome shotgun (WGS) entry which is preliminary data.</text>
</comment>
<evidence type="ECO:0000313" key="2">
    <source>
        <dbReference type="EMBL" id="KAH0819143.1"/>
    </source>
</evidence>
<dbReference type="AlphaFoldDB" id="A0A8J6LH99"/>
<reference evidence="2" key="2">
    <citation type="submission" date="2021-08" db="EMBL/GenBank/DDBJ databases">
        <authorList>
            <person name="Eriksson T."/>
        </authorList>
    </citation>
    <scope>NUCLEOTIDE SEQUENCE</scope>
    <source>
        <strain evidence="2">Stoneville</strain>
        <tissue evidence="2">Whole head</tissue>
    </source>
</reference>
<organism evidence="2 3">
    <name type="scientific">Tenebrio molitor</name>
    <name type="common">Yellow mealworm beetle</name>
    <dbReference type="NCBI Taxonomy" id="7067"/>
    <lineage>
        <taxon>Eukaryota</taxon>
        <taxon>Metazoa</taxon>
        <taxon>Ecdysozoa</taxon>
        <taxon>Arthropoda</taxon>
        <taxon>Hexapoda</taxon>
        <taxon>Insecta</taxon>
        <taxon>Pterygota</taxon>
        <taxon>Neoptera</taxon>
        <taxon>Endopterygota</taxon>
        <taxon>Coleoptera</taxon>
        <taxon>Polyphaga</taxon>
        <taxon>Cucujiformia</taxon>
        <taxon>Tenebrionidae</taxon>
        <taxon>Tenebrio</taxon>
    </lineage>
</organism>
<feature type="transmembrane region" description="Helical" evidence="1">
    <location>
        <begin position="260"/>
        <end position="280"/>
    </location>
</feature>
<feature type="transmembrane region" description="Helical" evidence="1">
    <location>
        <begin position="286"/>
        <end position="306"/>
    </location>
</feature>
<keyword evidence="1" id="KW-1133">Transmembrane helix</keyword>
<accession>A0A8J6LH99</accession>
<keyword evidence="1" id="KW-0472">Membrane</keyword>
<sequence>MRKLDDALNPHVRFLRATKSVPLAVKRYRSGRTQQYHTVPQSVASTLLIVKIGDFRAALVNPIAEDEPECDSNFAVVPPLPSIFASCTPQLYRKLHARIITRVRSTRKWKPIREEVRCGGGTRQAHTSKSDIMNSNIVLLLVFVSVALAEECCAGDRNDLQVWPRARGTAYPRGWSADERIPMTTGQYQKLHQKVFSSRTPDLIFIILSKKNKYPLVLSDWSFPKSIFLPLSTLLVSEFDQARKRETRGKFKVKRKFRRFLLPLLLAYKLKFFTLIPVLIGGLILLTGATGLAGFFFALFAAVMGLKAGGSH</sequence>
<gene>
    <name evidence="2" type="ORF">GEV33_003647</name>
</gene>
<reference evidence="2" key="1">
    <citation type="journal article" date="2020" name="J Insects Food Feed">
        <title>The yellow mealworm (Tenebrio molitor) genome: a resource for the emerging insects as food and feed industry.</title>
        <authorList>
            <person name="Eriksson T."/>
            <person name="Andere A."/>
            <person name="Kelstrup H."/>
            <person name="Emery V."/>
            <person name="Picard C."/>
        </authorList>
    </citation>
    <scope>NUCLEOTIDE SEQUENCE</scope>
    <source>
        <strain evidence="2">Stoneville</strain>
        <tissue evidence="2">Whole head</tissue>
    </source>
</reference>
<evidence type="ECO:0000256" key="1">
    <source>
        <dbReference type="SAM" id="Phobius"/>
    </source>
</evidence>
<keyword evidence="3" id="KW-1185">Reference proteome</keyword>
<dbReference type="InterPro" id="IPR012464">
    <property type="entry name" value="DUF1676"/>
</dbReference>
<protein>
    <submittedName>
        <fullName evidence="2">Uncharacterized protein</fullName>
    </submittedName>
</protein>
<dbReference type="EMBL" id="JABDTM020015417">
    <property type="protein sequence ID" value="KAH0819143.1"/>
    <property type="molecule type" value="Genomic_DNA"/>
</dbReference>
<evidence type="ECO:0000313" key="3">
    <source>
        <dbReference type="Proteomes" id="UP000719412"/>
    </source>
</evidence>
<name>A0A8J6LH99_TENMO</name>
<proteinExistence type="predicted"/>
<keyword evidence="1" id="KW-0812">Transmembrane</keyword>
<dbReference type="Pfam" id="PF07898">
    <property type="entry name" value="DUF1676"/>
    <property type="match status" value="1"/>
</dbReference>